<evidence type="ECO:0000313" key="2">
    <source>
        <dbReference type="EMBL" id="EOQ35556.1"/>
    </source>
</evidence>
<gene>
    <name evidence="2" type="ORF">HMPREF1526_03023</name>
</gene>
<feature type="signal peptide" evidence="1">
    <location>
        <begin position="1"/>
        <end position="21"/>
    </location>
</feature>
<evidence type="ECO:0000256" key="1">
    <source>
        <dbReference type="SAM" id="SignalP"/>
    </source>
</evidence>
<name>R8VTH8_9FIRM</name>
<proteinExistence type="predicted"/>
<reference evidence="2 3" key="1">
    <citation type="submission" date="2013-01" db="EMBL/GenBank/DDBJ databases">
        <title>The Genome Sequence of Butyricicoccus pullicaecorum 1.2.</title>
        <authorList>
            <consortium name="The Broad Institute Genome Sequencing Platform"/>
            <person name="Earl A."/>
            <person name="Ward D."/>
            <person name="Feldgarden M."/>
            <person name="Gevers D."/>
            <person name="Van Immerseel F."/>
            <person name="Eeckhaut V."/>
            <person name="Walker B."/>
            <person name="Young S.K."/>
            <person name="Zeng Q."/>
            <person name="Gargeya S."/>
            <person name="Fitzgerald M."/>
            <person name="Haas B."/>
            <person name="Abouelleil A."/>
            <person name="Alvarado L."/>
            <person name="Arachchi H.M."/>
            <person name="Berlin A.M."/>
            <person name="Chapman S.B."/>
            <person name="Dewar J."/>
            <person name="Goldberg J."/>
            <person name="Griggs A."/>
            <person name="Gujja S."/>
            <person name="Hansen M."/>
            <person name="Howarth C."/>
            <person name="Imamovic A."/>
            <person name="Larimer J."/>
            <person name="McCowan C."/>
            <person name="Murphy C."/>
            <person name="Neiman D."/>
            <person name="Pearson M."/>
            <person name="Priest M."/>
            <person name="Roberts A."/>
            <person name="Saif S."/>
            <person name="Shea T."/>
            <person name="Sisk P."/>
            <person name="Sykes S."/>
            <person name="Wortman J."/>
            <person name="Nusbaum C."/>
            <person name="Birren B."/>
        </authorList>
    </citation>
    <scope>NUCLEOTIDE SEQUENCE [LARGE SCALE GENOMIC DNA]</scope>
    <source>
        <strain evidence="2 3">1.2</strain>
    </source>
</reference>
<dbReference type="AlphaFoldDB" id="R8VTH8"/>
<feature type="chain" id="PRO_5039659608" description="Extracellular solute-binding protein" evidence="1">
    <location>
        <begin position="22"/>
        <end position="460"/>
    </location>
</feature>
<evidence type="ECO:0000313" key="3">
    <source>
        <dbReference type="Proteomes" id="UP000013981"/>
    </source>
</evidence>
<dbReference type="PROSITE" id="PS51257">
    <property type="entry name" value="PROKAR_LIPOPROTEIN"/>
    <property type="match status" value="1"/>
</dbReference>
<accession>R8VTH8</accession>
<dbReference type="PANTHER" id="PTHR43649">
    <property type="entry name" value="ARABINOSE-BINDING PROTEIN-RELATED"/>
    <property type="match status" value="1"/>
</dbReference>
<dbReference type="RefSeq" id="WP_016149109.1">
    <property type="nucleotide sequence ID" value="NZ_KB976105.1"/>
</dbReference>
<dbReference type="InterPro" id="IPR006059">
    <property type="entry name" value="SBP"/>
</dbReference>
<dbReference type="Pfam" id="PF13416">
    <property type="entry name" value="SBP_bac_8"/>
    <property type="match status" value="1"/>
</dbReference>
<dbReference type="HOGENOM" id="CLU_043127_0_0_9"/>
<comment type="caution">
    <text evidence="2">The sequence shown here is derived from an EMBL/GenBank/DDBJ whole genome shotgun (WGS) entry which is preliminary data.</text>
</comment>
<keyword evidence="1" id="KW-0732">Signal</keyword>
<dbReference type="PANTHER" id="PTHR43649:SF12">
    <property type="entry name" value="DIACETYLCHITOBIOSE BINDING PROTEIN DASA"/>
    <property type="match status" value="1"/>
</dbReference>
<dbReference type="PATRIC" id="fig|1203606.4.peg.2981"/>
<dbReference type="Gene3D" id="3.40.190.10">
    <property type="entry name" value="Periplasmic binding protein-like II"/>
    <property type="match status" value="1"/>
</dbReference>
<sequence>MKLHKIKIVLTAFLLSSLLLSGCSVSSGSSEQPITINIWHVYGAQTDSPLNDFIQTFNETVGKEKGIQVEVSMVSNNKNIHKNILASANQDPGASQLPDIFVTYPQTILAMPDENILVDYRDYFTEEELSAFIPAFLQAGEVKGRLVCLPVAKSTELLYINQTAFDRFSAATGVPLSQLSTWEGLFSAACEYADWTDRQTPDQPNDGKALFVHDFHFNYFQVGVQSLGQSFFDGEDIAFGPAFQTVWEPYARACLSGGVWLRDGYATDPLRTEDTIVSVASSASVLYFSNEVIHPDNITEQIKLTVLPCPVFEGGQKLVMQRGAGMCTVKSTPEREKAAITFLKWLTEAERNTAFAVRAGYMPVTQEAFERYLPEAVEGLTEQKYQELYRAFQQTQREYQFYSAPQLDNYLSVENTFEDQIRRCLRGEREKYLTGQNRTEEHLTDMVKQSYELFQGLIQP</sequence>
<keyword evidence="3" id="KW-1185">Reference proteome</keyword>
<dbReference type="eggNOG" id="COG1653">
    <property type="taxonomic scope" value="Bacteria"/>
</dbReference>
<dbReference type="OrthoDB" id="9764785at2"/>
<dbReference type="EMBL" id="AQOB01000015">
    <property type="protein sequence ID" value="EOQ35556.1"/>
    <property type="molecule type" value="Genomic_DNA"/>
</dbReference>
<dbReference type="Proteomes" id="UP000013981">
    <property type="component" value="Unassembled WGS sequence"/>
</dbReference>
<dbReference type="InterPro" id="IPR050490">
    <property type="entry name" value="Bact_solute-bd_prot1"/>
</dbReference>
<dbReference type="SUPFAM" id="SSF53850">
    <property type="entry name" value="Periplasmic binding protein-like II"/>
    <property type="match status" value="1"/>
</dbReference>
<organism evidence="2 3">
    <name type="scientific">Butyricicoccus pullicaecorum 1.2</name>
    <dbReference type="NCBI Taxonomy" id="1203606"/>
    <lineage>
        <taxon>Bacteria</taxon>
        <taxon>Bacillati</taxon>
        <taxon>Bacillota</taxon>
        <taxon>Clostridia</taxon>
        <taxon>Eubacteriales</taxon>
        <taxon>Butyricicoccaceae</taxon>
        <taxon>Butyricicoccus</taxon>
    </lineage>
</organism>
<evidence type="ECO:0008006" key="4">
    <source>
        <dbReference type="Google" id="ProtNLM"/>
    </source>
</evidence>
<protein>
    <recommendedName>
        <fullName evidence="4">Extracellular solute-binding protein</fullName>
    </recommendedName>
</protein>